<dbReference type="RefSeq" id="XP_028866925.1">
    <property type="nucleotide sequence ID" value="XM_029011092.1"/>
</dbReference>
<feature type="domain" description="Glycosyl transferase family 28 C-terminal" evidence="2">
    <location>
        <begin position="360"/>
        <end position="463"/>
    </location>
</feature>
<dbReference type="SUPFAM" id="SSF53756">
    <property type="entry name" value="UDP-Glycosyltransferase/glycogen phosphorylase"/>
    <property type="match status" value="1"/>
</dbReference>
<organism evidence="3 4">
    <name type="scientific">Babesia ovata</name>
    <dbReference type="NCBI Taxonomy" id="189622"/>
    <lineage>
        <taxon>Eukaryota</taxon>
        <taxon>Sar</taxon>
        <taxon>Alveolata</taxon>
        <taxon>Apicomplexa</taxon>
        <taxon>Aconoidasida</taxon>
        <taxon>Piroplasmida</taxon>
        <taxon>Babesiidae</taxon>
        <taxon>Babesia</taxon>
    </lineage>
</organism>
<dbReference type="GO" id="GO:0016758">
    <property type="term" value="F:hexosyltransferase activity"/>
    <property type="evidence" value="ECO:0007669"/>
    <property type="project" value="InterPro"/>
</dbReference>
<evidence type="ECO:0000256" key="1">
    <source>
        <dbReference type="ARBA" id="ARBA00005655"/>
    </source>
</evidence>
<dbReference type="InterPro" id="IPR007235">
    <property type="entry name" value="Glyco_trans_28_C"/>
</dbReference>
<dbReference type="Pfam" id="PF03194">
    <property type="entry name" value="LUC7"/>
    <property type="match status" value="1"/>
</dbReference>
<dbReference type="GO" id="GO:0006376">
    <property type="term" value="P:mRNA splice site recognition"/>
    <property type="evidence" value="ECO:0007669"/>
    <property type="project" value="InterPro"/>
</dbReference>
<evidence type="ECO:0000313" key="4">
    <source>
        <dbReference type="Proteomes" id="UP000236319"/>
    </source>
</evidence>
<reference evidence="3 4" key="1">
    <citation type="journal article" date="2017" name="BMC Genomics">
        <title>Whole-genome assembly of Babesia ovata and comparative genomics between closely related pathogens.</title>
        <authorList>
            <person name="Yamagishi J."/>
            <person name="Asada M."/>
            <person name="Hakimi H."/>
            <person name="Tanaka T.Q."/>
            <person name="Sugimoto C."/>
            <person name="Kawazu S."/>
        </authorList>
    </citation>
    <scope>NUCLEOTIDE SEQUENCE [LARGE SCALE GENOMIC DNA]</scope>
    <source>
        <strain evidence="3 4">Miyake</strain>
    </source>
</reference>
<dbReference type="GeneID" id="39874452"/>
<protein>
    <submittedName>
        <fullName evidence="3">U1 snRNP-associated Usp106</fullName>
    </submittedName>
</protein>
<dbReference type="Gene3D" id="3.40.50.2000">
    <property type="entry name" value="Glycogen Phosphorylase B"/>
    <property type="match status" value="1"/>
</dbReference>
<evidence type="ECO:0000259" key="2">
    <source>
        <dbReference type="Pfam" id="PF04101"/>
    </source>
</evidence>
<proteinExistence type="inferred from homology"/>
<keyword evidence="4" id="KW-1185">Reference proteome</keyword>
<dbReference type="AlphaFoldDB" id="A0A2H6KCG9"/>
<dbReference type="Pfam" id="PF04101">
    <property type="entry name" value="Glyco_tran_28_C"/>
    <property type="match status" value="1"/>
</dbReference>
<comment type="similarity">
    <text evidence="1">Belongs to the Luc7 family.</text>
</comment>
<name>A0A2H6KCG9_9APIC</name>
<dbReference type="EMBL" id="BDSA01000002">
    <property type="protein sequence ID" value="GBE60682.1"/>
    <property type="molecule type" value="Genomic_DNA"/>
</dbReference>
<gene>
    <name evidence="3" type="ORF">BOVATA_021750</name>
</gene>
<dbReference type="PANTHER" id="PTHR12375">
    <property type="entry name" value="RNA-BINDING PROTEIN LUC7-RELATED"/>
    <property type="match status" value="1"/>
</dbReference>
<dbReference type="GO" id="GO:0005685">
    <property type="term" value="C:U1 snRNP"/>
    <property type="evidence" value="ECO:0007669"/>
    <property type="project" value="InterPro"/>
</dbReference>
<accession>A0A2H6KCG9</accession>
<dbReference type="GO" id="GO:0003729">
    <property type="term" value="F:mRNA binding"/>
    <property type="evidence" value="ECO:0007669"/>
    <property type="project" value="InterPro"/>
</dbReference>
<comment type="caution">
    <text evidence="3">The sequence shown here is derived from an EMBL/GenBank/DDBJ whole genome shotgun (WGS) entry which is preliminary data.</text>
</comment>
<dbReference type="VEuPathDB" id="PiroplasmaDB:BOVATA_021750"/>
<dbReference type="OrthoDB" id="153872at2759"/>
<sequence>MDEMRAQWEALMGNLENPVDPNETKSFEDKDVCKMYLVGLCPHDLFENTKHYIGPCALLHCDELRAKYMEQRKTRYYNYEAETLRFIMPLIEECDRRVQRGRVRAEDDIGCKQTTLDDATIAEAKRIDAEIEKKMKIANELGEKGEVEESFKLLEEAELLKKNKLEMLEKAGETSYQSRIKPCDICGALLSATDTDRRLTEHYSGKIHVSYQKLRDMSKLLTEYLPHSIAKGAAKTRTAVQVARMETGGHYIARIAVLRDPAAPAAVAAATMGEDVGIAAGPETGTAGGGDGVRSPANFTISNLIRTSYVDDWARIGRVVIAGVLCIGIDALRHHRCAAVRSPMPTSDTSDRMAGMRRQVLVTVGTTSFDELIEAVDNADTQLELKRLGYTHIYYQIGRSSRVIQQNILVTRSVRFEDNFVERLRESELVISHMGAGTIIDIFRLQKKAVFVPNNKVADNHQMQLSRVMDGRHVATLDTLRSRLSTATETPGHFFAMLLPAGPLNEVLERTMSS</sequence>
<evidence type="ECO:0000313" key="3">
    <source>
        <dbReference type="EMBL" id="GBE60682.1"/>
    </source>
</evidence>
<dbReference type="Proteomes" id="UP000236319">
    <property type="component" value="Unassembled WGS sequence"/>
</dbReference>
<dbReference type="InterPro" id="IPR004882">
    <property type="entry name" value="Luc7-rel"/>
</dbReference>